<dbReference type="Pfam" id="PF17764">
    <property type="entry name" value="PriA_3primeBD"/>
    <property type="match status" value="1"/>
</dbReference>
<evidence type="ECO:0000256" key="2">
    <source>
        <dbReference type="ARBA" id="ARBA00022840"/>
    </source>
</evidence>
<dbReference type="GO" id="GO:0003677">
    <property type="term" value="F:DNA binding"/>
    <property type="evidence" value="ECO:0007669"/>
    <property type="project" value="UniProtKB-KW"/>
</dbReference>
<dbReference type="GO" id="GO:0006270">
    <property type="term" value="P:DNA replication initiation"/>
    <property type="evidence" value="ECO:0007669"/>
    <property type="project" value="TreeGrafter"/>
</dbReference>
<keyword evidence="3" id="KW-0238">DNA-binding</keyword>
<evidence type="ECO:0000256" key="3">
    <source>
        <dbReference type="ARBA" id="ARBA00023125"/>
    </source>
</evidence>
<evidence type="ECO:0000313" key="6">
    <source>
        <dbReference type="EMBL" id="RSX51957.1"/>
    </source>
</evidence>
<evidence type="ECO:0000259" key="5">
    <source>
        <dbReference type="Pfam" id="PF17764"/>
    </source>
</evidence>
<dbReference type="PANTHER" id="PTHR30580">
    <property type="entry name" value="PRIMOSOMAL PROTEIN N"/>
    <property type="match status" value="1"/>
</dbReference>
<dbReference type="GO" id="GO:0006302">
    <property type="term" value="P:double-strand break repair"/>
    <property type="evidence" value="ECO:0007669"/>
    <property type="project" value="TreeGrafter"/>
</dbReference>
<dbReference type="InterPro" id="IPR041222">
    <property type="entry name" value="PriA_3primeBD"/>
</dbReference>
<dbReference type="GO" id="GO:0006310">
    <property type="term" value="P:DNA recombination"/>
    <property type="evidence" value="ECO:0007669"/>
    <property type="project" value="TreeGrafter"/>
</dbReference>
<dbReference type="Gene3D" id="3.40.1440.60">
    <property type="entry name" value="PriA, 3(prime) DNA-binding domain"/>
    <property type="match status" value="1"/>
</dbReference>
<dbReference type="InterPro" id="IPR027417">
    <property type="entry name" value="P-loop_NTPase"/>
</dbReference>
<comment type="caution">
    <text evidence="6">The sequence shown here is derived from an EMBL/GenBank/DDBJ whole genome shotgun (WGS) entry which is preliminary data.</text>
</comment>
<keyword evidence="2" id="KW-0067">ATP-binding</keyword>
<gene>
    <name evidence="6" type="ORF">D2E23_0564</name>
</gene>
<feature type="domain" description="Primosomal protein N' 3' DNA-binding" evidence="5">
    <location>
        <begin position="37"/>
        <end position="137"/>
    </location>
</feature>
<dbReference type="InterPro" id="IPR042115">
    <property type="entry name" value="PriA_3primeBD_sf"/>
</dbReference>
<organism evidence="6 7">
    <name type="scientific">Bifidobacterium callimiconis</name>
    <dbReference type="NCBI Taxonomy" id="2306973"/>
    <lineage>
        <taxon>Bacteria</taxon>
        <taxon>Bacillati</taxon>
        <taxon>Actinomycetota</taxon>
        <taxon>Actinomycetes</taxon>
        <taxon>Bifidobacteriales</taxon>
        <taxon>Bifidobacteriaceae</taxon>
        <taxon>Bifidobacterium</taxon>
    </lineage>
</organism>
<name>A0A430FGL0_9BIFI</name>
<accession>A0A430FGL0</accession>
<dbReference type="EMBL" id="QXGJ01000002">
    <property type="protein sequence ID" value="RSX51957.1"/>
    <property type="molecule type" value="Genomic_DNA"/>
</dbReference>
<dbReference type="OrthoDB" id="3177118at2"/>
<dbReference type="RefSeq" id="WP_126029489.1">
    <property type="nucleotide sequence ID" value="NZ_JAFEJY010000002.1"/>
</dbReference>
<evidence type="ECO:0000313" key="7">
    <source>
        <dbReference type="Proteomes" id="UP000288607"/>
    </source>
</evidence>
<evidence type="ECO:0000256" key="1">
    <source>
        <dbReference type="ARBA" id="ARBA00022741"/>
    </source>
</evidence>
<dbReference type="Proteomes" id="UP000288607">
    <property type="component" value="Unassembled WGS sequence"/>
</dbReference>
<protein>
    <submittedName>
        <fullName evidence="6">Primosome assembly protein PriA</fullName>
    </submittedName>
</protein>
<reference evidence="6 7" key="1">
    <citation type="submission" date="2018-09" db="EMBL/GenBank/DDBJ databases">
        <title>Characterization of the phylogenetic diversity of five novel species belonging to the genus Bifidobacterium.</title>
        <authorList>
            <person name="Lugli G.A."/>
            <person name="Duranti S."/>
            <person name="Milani C."/>
        </authorList>
    </citation>
    <scope>NUCLEOTIDE SEQUENCE [LARGE SCALE GENOMIC DNA]</scope>
    <source>
        <strain evidence="6 7">2028B</strain>
    </source>
</reference>
<dbReference type="PANTHER" id="PTHR30580:SF0">
    <property type="entry name" value="PRIMOSOMAL PROTEIN N"/>
    <property type="match status" value="1"/>
</dbReference>
<sequence length="758" mass="81705">MTGTHAEQPALDGLAPRRRRKRAPAEKTPADHDPIARVIIDVQATHLGRTFDYLVDDKQDQDARPGVRVRVRFGHKLLDGFIWERASSSDTPTASLRFLERVVSPRVVLSTQMRQDITRVADAFGGTRANIIRVAVPPRSAKVDREWSPGDKAVASRGIELEALLAEPVFKGLSRIESTYSSARALTQALDSHSYAQVVWDNLPGPRLWAKDLAWAVAHTLMHGRSAVVVLPDMRHVADLARCLASYGLRPYAPSSSGNGIWSGDVATLGASMAPELRYRSYMAVATGAVRCVIGVRAAMYAPVEGNALFAIVDDAAYQNADGLMPYANARDVLRLRAQAHGGTFLVTGHARSPQSQWDVDHDSRVVEVTANRAAAKDLTPWTRWLNREELMRLAEPALGARVPHVAVSVINRALKKGGPVLLSVPHRGAGTVLACSRCRRQARCRRCSGPLRGMPGAAPQCLWCGAAAVDWTCRECGGERLYGVRVDAEGTMQELQGLFRGVPVMISTPNQPRGIIEDVAYKPQIVIATPGAEPRVVPIRGMASETNGYQAVAILDAWTSLYAPGIDARVDALTAWMRAAALCVPRTLGGQVMLIGESDPALAQSLVVWDSRILATREVAERTETVLPPSVTAAVVWGDRAAVMTLLDRIGALSGDFSVIGVPSAGGGTGDDTGSENAVDAADVEEWPAVLGPVEIPVEPGLNRQLDGVTDRVRALIRVPRGRGGELAERLRVATAKHVASRAPGELRFRINPKDVL</sequence>
<feature type="region of interest" description="Disordered" evidence="4">
    <location>
        <begin position="1"/>
        <end position="31"/>
    </location>
</feature>
<dbReference type="GO" id="GO:0043138">
    <property type="term" value="F:3'-5' DNA helicase activity"/>
    <property type="evidence" value="ECO:0007669"/>
    <property type="project" value="TreeGrafter"/>
</dbReference>
<evidence type="ECO:0000256" key="4">
    <source>
        <dbReference type="SAM" id="MobiDB-lite"/>
    </source>
</evidence>
<proteinExistence type="predicted"/>
<dbReference type="AlphaFoldDB" id="A0A430FGL0"/>
<keyword evidence="7" id="KW-1185">Reference proteome</keyword>
<dbReference type="Gene3D" id="3.40.50.300">
    <property type="entry name" value="P-loop containing nucleotide triphosphate hydrolases"/>
    <property type="match status" value="1"/>
</dbReference>
<dbReference type="GO" id="GO:0005524">
    <property type="term" value="F:ATP binding"/>
    <property type="evidence" value="ECO:0007669"/>
    <property type="project" value="UniProtKB-KW"/>
</dbReference>
<keyword evidence="1" id="KW-0547">Nucleotide-binding</keyword>